<keyword evidence="2 4" id="KW-1133">Transmembrane helix</keyword>
<feature type="transmembrane region" description="Helical" evidence="4">
    <location>
        <begin position="21"/>
        <end position="43"/>
    </location>
</feature>
<dbReference type="SUPFAM" id="SSF103473">
    <property type="entry name" value="MFS general substrate transporter"/>
    <property type="match status" value="1"/>
</dbReference>
<feature type="transmembrane region" description="Helical" evidence="4">
    <location>
        <begin position="352"/>
        <end position="374"/>
    </location>
</feature>
<dbReference type="EMBL" id="BJXB01000022">
    <property type="protein sequence ID" value="GEM48592.1"/>
    <property type="molecule type" value="Genomic_DNA"/>
</dbReference>
<dbReference type="GO" id="GO:0022857">
    <property type="term" value="F:transmembrane transporter activity"/>
    <property type="evidence" value="ECO:0007669"/>
    <property type="project" value="InterPro"/>
</dbReference>
<evidence type="ECO:0000256" key="2">
    <source>
        <dbReference type="ARBA" id="ARBA00022989"/>
    </source>
</evidence>
<keyword evidence="3 4" id="KW-0472">Membrane</keyword>
<evidence type="ECO:0000313" key="7">
    <source>
        <dbReference type="Proteomes" id="UP000321306"/>
    </source>
</evidence>
<organism evidence="6 7">
    <name type="scientific">Deinococcus cellulosilyticus (strain DSM 18568 / NBRC 106333 / KACC 11606 / 5516J-15)</name>
    <dbReference type="NCBI Taxonomy" id="1223518"/>
    <lineage>
        <taxon>Bacteria</taxon>
        <taxon>Thermotogati</taxon>
        <taxon>Deinococcota</taxon>
        <taxon>Deinococci</taxon>
        <taxon>Deinococcales</taxon>
        <taxon>Deinococcaceae</taxon>
        <taxon>Deinococcus</taxon>
    </lineage>
</organism>
<dbReference type="InterPro" id="IPR020846">
    <property type="entry name" value="MFS_dom"/>
</dbReference>
<feature type="transmembrane region" description="Helical" evidence="4">
    <location>
        <begin position="229"/>
        <end position="249"/>
    </location>
</feature>
<evidence type="ECO:0000256" key="1">
    <source>
        <dbReference type="ARBA" id="ARBA00022692"/>
    </source>
</evidence>
<feature type="transmembrane region" description="Helical" evidence="4">
    <location>
        <begin position="289"/>
        <end position="310"/>
    </location>
</feature>
<evidence type="ECO:0000313" key="6">
    <source>
        <dbReference type="EMBL" id="GEM48592.1"/>
    </source>
</evidence>
<dbReference type="Proteomes" id="UP000321306">
    <property type="component" value="Unassembled WGS sequence"/>
</dbReference>
<dbReference type="RefSeq" id="WP_146887794.1">
    <property type="nucleotide sequence ID" value="NZ_BJXB01000022.1"/>
</dbReference>
<feature type="transmembrane region" description="Helical" evidence="4">
    <location>
        <begin position="81"/>
        <end position="100"/>
    </location>
</feature>
<evidence type="ECO:0000256" key="4">
    <source>
        <dbReference type="SAM" id="Phobius"/>
    </source>
</evidence>
<feature type="transmembrane region" description="Helical" evidence="4">
    <location>
        <begin position="174"/>
        <end position="195"/>
    </location>
</feature>
<keyword evidence="1 4" id="KW-0812">Transmembrane</keyword>
<comment type="caution">
    <text evidence="6">The sequence shown here is derived from an EMBL/GenBank/DDBJ whole genome shotgun (WGS) entry which is preliminary data.</text>
</comment>
<protein>
    <submittedName>
        <fullName evidence="6">MFS transporter</fullName>
    </submittedName>
</protein>
<dbReference type="AlphaFoldDB" id="A0A511N6V6"/>
<proteinExistence type="predicted"/>
<dbReference type="Pfam" id="PF07690">
    <property type="entry name" value="MFS_1"/>
    <property type="match status" value="1"/>
</dbReference>
<evidence type="ECO:0000259" key="5">
    <source>
        <dbReference type="PROSITE" id="PS50850"/>
    </source>
</evidence>
<gene>
    <name evidence="6" type="ORF">DC3_42270</name>
</gene>
<feature type="transmembrane region" description="Helical" evidence="4">
    <location>
        <begin position="386"/>
        <end position="405"/>
    </location>
</feature>
<name>A0A511N6V6_DEIC1</name>
<dbReference type="OrthoDB" id="9772882at2"/>
<dbReference type="InterPro" id="IPR036259">
    <property type="entry name" value="MFS_trans_sf"/>
</dbReference>
<dbReference type="Gene3D" id="1.20.1250.20">
    <property type="entry name" value="MFS general substrate transporter like domains"/>
    <property type="match status" value="2"/>
</dbReference>
<feature type="transmembrane region" description="Helical" evidence="4">
    <location>
        <begin position="316"/>
        <end position="340"/>
    </location>
</feature>
<feature type="transmembrane region" description="Helical" evidence="4">
    <location>
        <begin position="255"/>
        <end position="277"/>
    </location>
</feature>
<dbReference type="PANTHER" id="PTHR23526">
    <property type="entry name" value="INTEGRAL MEMBRANE TRANSPORT PROTEIN-RELATED"/>
    <property type="match status" value="1"/>
</dbReference>
<sequence length="433" mass="47781">MLRVPEDPARRTMFYSLLEGSSVQIFLNWTTGIVLTGFMLHLGARPSELALVASVPFLAQMISPFAAWWAGRLGKRKDLTLLTSILGRALWVLAALLPLLNVPEAFRPTFVVLLVAVSSALQAAAGTLWQAWMGDVIPEEERGKYMGFRTGLVGVIGMLGNLLAGWLLDRLPAPYNFQLVLLIGVGFALVAAFFLKQHHEPAGKVLRFKLLDTFVLPLKDQNFRRYLRFSAYWMVAVMLCSGFVFPYFLKVVKMSFTTLALWTALASIAAMILTPLWGAVADRWGNKPVLAIGTFVAGTLMPISWMLGGITGNMGFLWAAAIFDALAWGAINPALFNLVLASSPNHTRASYFAMFNLLTGFAGFLGGIVSGALMEWFPHIFGATNAYHALFILAGVLRACAWMLLRPITEARAHRTRDVLRYIGQHLIPVRKF</sequence>
<feature type="transmembrane region" description="Helical" evidence="4">
    <location>
        <begin position="49"/>
        <end position="69"/>
    </location>
</feature>
<dbReference type="PROSITE" id="PS50850">
    <property type="entry name" value="MFS"/>
    <property type="match status" value="1"/>
</dbReference>
<feature type="transmembrane region" description="Helical" evidence="4">
    <location>
        <begin position="150"/>
        <end position="168"/>
    </location>
</feature>
<evidence type="ECO:0000256" key="3">
    <source>
        <dbReference type="ARBA" id="ARBA00023136"/>
    </source>
</evidence>
<accession>A0A511N6V6</accession>
<feature type="transmembrane region" description="Helical" evidence="4">
    <location>
        <begin position="106"/>
        <end position="129"/>
    </location>
</feature>
<reference evidence="6 7" key="1">
    <citation type="submission" date="2019-07" db="EMBL/GenBank/DDBJ databases">
        <title>Whole genome shotgun sequence of Deinococcus cellulosilyticus NBRC 106333.</title>
        <authorList>
            <person name="Hosoyama A."/>
            <person name="Uohara A."/>
            <person name="Ohji S."/>
            <person name="Ichikawa N."/>
        </authorList>
    </citation>
    <scope>NUCLEOTIDE SEQUENCE [LARGE SCALE GENOMIC DNA]</scope>
    <source>
        <strain evidence="6 7">NBRC 106333</strain>
    </source>
</reference>
<feature type="domain" description="Major facilitator superfamily (MFS) profile" evidence="5">
    <location>
        <begin position="8"/>
        <end position="412"/>
    </location>
</feature>
<dbReference type="InterPro" id="IPR011701">
    <property type="entry name" value="MFS"/>
</dbReference>
<dbReference type="PANTHER" id="PTHR23526:SF2">
    <property type="entry name" value="MAJOR FACILITATOR SUPERFAMILY (MFS) PROFILE DOMAIN-CONTAINING PROTEIN"/>
    <property type="match status" value="1"/>
</dbReference>
<dbReference type="InterPro" id="IPR052528">
    <property type="entry name" value="Sugar_transport-like"/>
</dbReference>
<keyword evidence="7" id="KW-1185">Reference proteome</keyword>